<dbReference type="OrthoDB" id="66599at2759"/>
<reference evidence="2 3" key="1">
    <citation type="submission" date="2018-11" db="EMBL/GenBank/DDBJ databases">
        <authorList>
            <consortium name="Pathogen Informatics"/>
        </authorList>
    </citation>
    <scope>NUCLEOTIDE SEQUENCE [LARGE SCALE GENOMIC DNA]</scope>
</reference>
<name>A0A183FT15_HELPZ</name>
<feature type="compositionally biased region" description="Polar residues" evidence="1">
    <location>
        <begin position="61"/>
        <end position="72"/>
    </location>
</feature>
<evidence type="ECO:0000313" key="3">
    <source>
        <dbReference type="Proteomes" id="UP000050761"/>
    </source>
</evidence>
<dbReference type="Proteomes" id="UP000050761">
    <property type="component" value="Unassembled WGS sequence"/>
</dbReference>
<evidence type="ECO:0000313" key="2">
    <source>
        <dbReference type="EMBL" id="VDO87668.1"/>
    </source>
</evidence>
<keyword evidence="3" id="KW-1185">Reference proteome</keyword>
<sequence>MSSIAEEEWREYLVRRERELNRDVDDSTRPSGRFEPVPKRQQSATLADDKRRALKGDGSFNLPSNVYHSSGYASRPSELGEDPLSSVRTMRSQMRSLATRYRNSDTPVRVRN</sequence>
<accession>A0A183FT15</accession>
<feature type="region of interest" description="Disordered" evidence="1">
    <location>
        <begin position="17"/>
        <end position="89"/>
    </location>
</feature>
<dbReference type="AlphaFoldDB" id="A0A183FT15"/>
<accession>A0A3P8CHP4</accession>
<feature type="compositionally biased region" description="Basic and acidic residues" evidence="1">
    <location>
        <begin position="17"/>
        <end position="28"/>
    </location>
</feature>
<gene>
    <name evidence="2" type="ORF">HPBE_LOCUS11164</name>
</gene>
<dbReference type="WBParaSite" id="HPBE_0001116301-mRNA-1">
    <property type="protein sequence ID" value="HPBE_0001116301-mRNA-1"/>
    <property type="gene ID" value="HPBE_0001116301"/>
</dbReference>
<organism evidence="3 4">
    <name type="scientific">Heligmosomoides polygyrus</name>
    <name type="common">Parasitic roundworm</name>
    <dbReference type="NCBI Taxonomy" id="6339"/>
    <lineage>
        <taxon>Eukaryota</taxon>
        <taxon>Metazoa</taxon>
        <taxon>Ecdysozoa</taxon>
        <taxon>Nematoda</taxon>
        <taxon>Chromadorea</taxon>
        <taxon>Rhabditida</taxon>
        <taxon>Rhabditina</taxon>
        <taxon>Rhabditomorpha</taxon>
        <taxon>Strongyloidea</taxon>
        <taxon>Heligmosomidae</taxon>
        <taxon>Heligmosomoides</taxon>
    </lineage>
</organism>
<dbReference type="EMBL" id="UZAH01027004">
    <property type="protein sequence ID" value="VDO87668.1"/>
    <property type="molecule type" value="Genomic_DNA"/>
</dbReference>
<evidence type="ECO:0000313" key="4">
    <source>
        <dbReference type="WBParaSite" id="HPBE_0001116301-mRNA-1"/>
    </source>
</evidence>
<protein>
    <submittedName>
        <fullName evidence="4">SUZ domain-containing protein</fullName>
    </submittedName>
</protein>
<evidence type="ECO:0000256" key="1">
    <source>
        <dbReference type="SAM" id="MobiDB-lite"/>
    </source>
</evidence>
<reference evidence="4" key="2">
    <citation type="submission" date="2019-09" db="UniProtKB">
        <authorList>
            <consortium name="WormBaseParasite"/>
        </authorList>
    </citation>
    <scope>IDENTIFICATION</scope>
</reference>
<proteinExistence type="predicted"/>